<dbReference type="PANTHER" id="PTHR10948:SF23">
    <property type="entry name" value="TRANSPOSASE INSI FOR INSERTION SEQUENCE ELEMENT IS30A-RELATED"/>
    <property type="match status" value="1"/>
</dbReference>
<dbReference type="Proteomes" id="UP000001953">
    <property type="component" value="Plasmid 1"/>
</dbReference>
<dbReference type="GO" id="GO:0005829">
    <property type="term" value="C:cytosol"/>
    <property type="evidence" value="ECO:0007669"/>
    <property type="project" value="TreeGrafter"/>
</dbReference>
<gene>
    <name evidence="3" type="ordered locus">Nham_4114</name>
</gene>
<dbReference type="GO" id="GO:0004803">
    <property type="term" value="F:transposase activity"/>
    <property type="evidence" value="ECO:0007669"/>
    <property type="project" value="TreeGrafter"/>
</dbReference>
<keyword evidence="3" id="KW-0614">Plasmid</keyword>
<dbReference type="InterPro" id="IPR051917">
    <property type="entry name" value="Transposase-Integrase"/>
</dbReference>
<keyword evidence="4" id="KW-1185">Reference proteome</keyword>
<geneLocation type="plasmid" evidence="4">
    <name>pNITHX1</name>
</geneLocation>
<evidence type="ECO:0000256" key="1">
    <source>
        <dbReference type="SAM" id="MobiDB-lite"/>
    </source>
</evidence>
<evidence type="ECO:0000313" key="3">
    <source>
        <dbReference type="EMBL" id="ABE64759.1"/>
    </source>
</evidence>
<proteinExistence type="predicted"/>
<sequence length="277" mass="30793">MAPLLRDNNIRLWRNVTPGAGAIHTINRCPGVSSFAERKEIALFRVQSFSRRETGRRLGRSVSRELQRNAATRSGRIEYRASTAQWHAERSARSNRPSLCSTEACALEPRLAGVVMTPSGAAIPGPDFSWKGRRHGPRKDRRGANAWSPKQIARRLPIDFPNDKTMRISHEAIYQALFVQAGGATPRAGQKRERNFHNLGRRLLLNALAVFIALAFWTWLCEADGGFLSSPLLIVALIVKDHLTVTRRSSPPGRPGAAGTYGATARLCRTCFQFQEL</sequence>
<accession>Q1QG88</accession>
<reference evidence="4" key="1">
    <citation type="submission" date="2006-03" db="EMBL/GenBank/DDBJ databases">
        <title>Complete sequence of plasmid 1 of Nitrobacter hamburgensis X14.</title>
        <authorList>
            <consortium name="US DOE Joint Genome Institute"/>
            <person name="Copeland A."/>
            <person name="Lucas S."/>
            <person name="Lapidus A."/>
            <person name="Barry K."/>
            <person name="Detter J.C."/>
            <person name="Glavina del Rio T."/>
            <person name="Hammon N."/>
            <person name="Israni S."/>
            <person name="Dalin E."/>
            <person name="Tice H."/>
            <person name="Pitluck S."/>
            <person name="Chain P."/>
            <person name="Malfatti S."/>
            <person name="Shin M."/>
            <person name="Vergez L."/>
            <person name="Schmutz J."/>
            <person name="Larimer F."/>
            <person name="Land M."/>
            <person name="Hauser L."/>
            <person name="Kyrpides N."/>
            <person name="Ivanova N."/>
            <person name="Ward B."/>
            <person name="Arp D."/>
            <person name="Klotz M."/>
            <person name="Stein L."/>
            <person name="O'Mullan G."/>
            <person name="Starkenburg S."/>
            <person name="Sayavedra L."/>
            <person name="Poret-Peterson A.T."/>
            <person name="Gentry M.E."/>
            <person name="Bruce D."/>
            <person name="Richardson P."/>
        </authorList>
    </citation>
    <scope>NUCLEOTIDE SEQUENCE [LARGE SCALE GENOMIC DNA]</scope>
    <source>
        <strain evidence="4">DSM 10229 / NCIMB 13809 / X14</strain>
        <plasmid evidence="4">Plasmid pNITHX1</plasmid>
    </source>
</reference>
<keyword evidence="2" id="KW-1133">Transmembrane helix</keyword>
<evidence type="ECO:0000256" key="2">
    <source>
        <dbReference type="SAM" id="Phobius"/>
    </source>
</evidence>
<keyword evidence="2" id="KW-0812">Transmembrane</keyword>
<feature type="compositionally biased region" description="Basic residues" evidence="1">
    <location>
        <begin position="131"/>
        <end position="141"/>
    </location>
</feature>
<protein>
    <submittedName>
        <fullName evidence="3">Uncharacterized protein</fullName>
    </submittedName>
</protein>
<organism evidence="3 4">
    <name type="scientific">Nitrobacter hamburgensis (strain DSM 10229 / NCIMB 13809 / X14)</name>
    <dbReference type="NCBI Taxonomy" id="323097"/>
    <lineage>
        <taxon>Bacteria</taxon>
        <taxon>Pseudomonadati</taxon>
        <taxon>Pseudomonadota</taxon>
        <taxon>Alphaproteobacteria</taxon>
        <taxon>Hyphomicrobiales</taxon>
        <taxon>Nitrobacteraceae</taxon>
        <taxon>Nitrobacter</taxon>
    </lineage>
</organism>
<keyword evidence="2" id="KW-0472">Membrane</keyword>
<dbReference type="AlphaFoldDB" id="Q1QG88"/>
<name>Q1QG88_NITHX</name>
<dbReference type="GO" id="GO:0032196">
    <property type="term" value="P:transposition"/>
    <property type="evidence" value="ECO:0007669"/>
    <property type="project" value="TreeGrafter"/>
</dbReference>
<dbReference type="KEGG" id="nha:Nham_4114"/>
<dbReference type="PANTHER" id="PTHR10948">
    <property type="entry name" value="TRANSPOSASE"/>
    <property type="match status" value="1"/>
</dbReference>
<dbReference type="EMBL" id="CP000320">
    <property type="protein sequence ID" value="ABE64759.1"/>
    <property type="molecule type" value="Genomic_DNA"/>
</dbReference>
<evidence type="ECO:0000313" key="4">
    <source>
        <dbReference type="Proteomes" id="UP000001953"/>
    </source>
</evidence>
<feature type="transmembrane region" description="Helical" evidence="2">
    <location>
        <begin position="203"/>
        <end position="220"/>
    </location>
</feature>
<feature type="region of interest" description="Disordered" evidence="1">
    <location>
        <begin position="125"/>
        <end position="146"/>
    </location>
</feature>
<dbReference type="HOGENOM" id="CLU_1004101_0_0_5"/>